<keyword evidence="4" id="KW-0347">Helicase</keyword>
<dbReference type="EMBL" id="JACRDE010000493">
    <property type="protein sequence ID" value="MBI5251543.1"/>
    <property type="molecule type" value="Genomic_DNA"/>
</dbReference>
<protein>
    <submittedName>
        <fullName evidence="4">DEAD/DEAH box helicase</fullName>
    </submittedName>
</protein>
<reference evidence="4" key="1">
    <citation type="submission" date="2020-07" db="EMBL/GenBank/DDBJ databases">
        <title>Huge and variable diversity of episymbiotic CPR bacteria and DPANN archaea in groundwater ecosystems.</title>
        <authorList>
            <person name="He C.Y."/>
            <person name="Keren R."/>
            <person name="Whittaker M."/>
            <person name="Farag I.F."/>
            <person name="Doudna J."/>
            <person name="Cate J.H.D."/>
            <person name="Banfield J.F."/>
        </authorList>
    </citation>
    <scope>NUCLEOTIDE SEQUENCE</scope>
    <source>
        <strain evidence="4">NC_groundwater_1664_Pr3_B-0.1um_52_9</strain>
    </source>
</reference>
<dbReference type="Pfam" id="PF00271">
    <property type="entry name" value="Helicase_C"/>
    <property type="match status" value="1"/>
</dbReference>
<dbReference type="Gene3D" id="3.40.50.10810">
    <property type="entry name" value="Tandem AAA-ATPase domain"/>
    <property type="match status" value="1"/>
</dbReference>
<dbReference type="Pfam" id="PF00176">
    <property type="entry name" value="SNF2-rel_dom"/>
    <property type="match status" value="1"/>
</dbReference>
<dbReference type="PROSITE" id="PS51192">
    <property type="entry name" value="HELICASE_ATP_BIND_1"/>
    <property type="match status" value="1"/>
</dbReference>
<evidence type="ECO:0000259" key="2">
    <source>
        <dbReference type="PROSITE" id="PS51192"/>
    </source>
</evidence>
<sequence length="1031" mass="118988">MFGKVIQLKKNASGGCRGGELPAEITRQFNSEVLDKGLRLAESSRISHINFGRESYFGLVSDSSGKGVNVHISLDPDTKVLSRAACGCFRSSTRSYCHHIVSFVRYILKPDPETGRLRTLDEDFHDSFWYEISSFGFKNFGDSLMGFRAQVNHGGEGLRIGFFDRNENEILAFMPGERMVEEFLHEFFDIIRRDIDSTLFRRMYGRKLKDPNVPSLRRRPWQYSDSEHDINRRGLKSVRQHVEDSIWHRIAKVGFLVCGRDGGTFHFRFMDHKHELGVEVLDNDESVVLKLVPPRHLIGAVIEMADKKGIIGKDIFIHPHPLGTGYRIDMTESSALRITPVVENPDVEVGPSHAYLDRTKLEQQLFGPYYYFPEWGFFRIAVNVGSLPAEYFSSQKRTLIPAEKISAFLQEYGKILKSEPGIFIEENLVNHQTLDNYERVAVHHREFSDDGVTLEINYDFGDFKVPFIDIFRARRAKKRFLVHEDKWIDTLAVEFAWMDGLDDKALGEDNSLKIGRTEYLRFLALHERVDKNFSSARVREWFSELEMLKPPGRIPSIRAMKGKLRPYQRNGFGWLWFLYENNFSGLLCDDMGLGKTHQVMALMTGILYRQAKSSGKLRFLVVCPTTVLSHWKDKVMEYCPHLDPYIYHGTDRSFKEAFEDHLLIITSYGIALRDVEMLAEFRFELIVLDEIQAIKNKSTKTYAAVRALESVCTIGLTGTPIENSVTDLKSLFDVILPGYLMADSLFDTHFRQRIEEYSDSGAKEKLSRMIQPFTLRRKKDQVLTELPPKIEDVRRCTLSEDQIRFYRDVVENQGRTLVQKLKDPGQNVPYMHVFAVLNYLKQICNHPSLLEGESKDYGKYSSGKWDLFVELLDESLGSGQKVVVFSQYVKMLELIESYLRDKGIEFATIKGHTRNRAEAVRRFNNDPKCMVFSASLRASGLGIDLTGGSVVIHYDRWWNSAREEQATDRVHRIGQCRGVHVFKLVSENTLEEKIDTIISRKRRLMDSIVRQDDKLLLKHFSRQELIELMTF</sequence>
<dbReference type="InterPro" id="IPR014001">
    <property type="entry name" value="Helicase_ATP-bd"/>
</dbReference>
<proteinExistence type="predicted"/>
<dbReference type="SMART" id="SM00490">
    <property type="entry name" value="HELICc"/>
    <property type="match status" value="1"/>
</dbReference>
<dbReference type="InterPro" id="IPR027417">
    <property type="entry name" value="P-loop_NTPase"/>
</dbReference>
<dbReference type="InterPro" id="IPR038718">
    <property type="entry name" value="SNF2-like_sf"/>
</dbReference>
<evidence type="ECO:0000259" key="3">
    <source>
        <dbReference type="PROSITE" id="PS51194"/>
    </source>
</evidence>
<evidence type="ECO:0000313" key="4">
    <source>
        <dbReference type="EMBL" id="MBI5251543.1"/>
    </source>
</evidence>
<evidence type="ECO:0000256" key="1">
    <source>
        <dbReference type="ARBA" id="ARBA00022801"/>
    </source>
</evidence>
<accession>A0A9D6V453</accession>
<dbReference type="PROSITE" id="PS51194">
    <property type="entry name" value="HELICASE_CTER"/>
    <property type="match status" value="1"/>
</dbReference>
<dbReference type="InterPro" id="IPR000330">
    <property type="entry name" value="SNF2_N"/>
</dbReference>
<comment type="caution">
    <text evidence="4">The sequence shown here is derived from an EMBL/GenBank/DDBJ whole genome shotgun (WGS) entry which is preliminary data.</text>
</comment>
<feature type="domain" description="Helicase ATP-binding" evidence="2">
    <location>
        <begin position="576"/>
        <end position="738"/>
    </location>
</feature>
<dbReference type="GO" id="GO:0016787">
    <property type="term" value="F:hydrolase activity"/>
    <property type="evidence" value="ECO:0007669"/>
    <property type="project" value="UniProtKB-KW"/>
</dbReference>
<dbReference type="AlphaFoldDB" id="A0A9D6V453"/>
<dbReference type="GO" id="GO:0005524">
    <property type="term" value="F:ATP binding"/>
    <property type="evidence" value="ECO:0007669"/>
    <property type="project" value="InterPro"/>
</dbReference>
<dbReference type="Proteomes" id="UP000807825">
    <property type="component" value="Unassembled WGS sequence"/>
</dbReference>
<keyword evidence="4" id="KW-0067">ATP-binding</keyword>
<dbReference type="InterPro" id="IPR001650">
    <property type="entry name" value="Helicase_C-like"/>
</dbReference>
<dbReference type="Gene3D" id="3.40.50.300">
    <property type="entry name" value="P-loop containing nucleotide triphosphate hydrolases"/>
    <property type="match status" value="1"/>
</dbReference>
<gene>
    <name evidence="4" type="ORF">HY912_18795</name>
</gene>
<organism evidence="4 5">
    <name type="scientific">Desulfomonile tiedjei</name>
    <dbReference type="NCBI Taxonomy" id="2358"/>
    <lineage>
        <taxon>Bacteria</taxon>
        <taxon>Pseudomonadati</taxon>
        <taxon>Thermodesulfobacteriota</taxon>
        <taxon>Desulfomonilia</taxon>
        <taxon>Desulfomonilales</taxon>
        <taxon>Desulfomonilaceae</taxon>
        <taxon>Desulfomonile</taxon>
    </lineage>
</organism>
<dbReference type="InterPro" id="IPR049730">
    <property type="entry name" value="SNF2/RAD54-like_C"/>
</dbReference>
<dbReference type="GO" id="GO:0004386">
    <property type="term" value="F:helicase activity"/>
    <property type="evidence" value="ECO:0007669"/>
    <property type="project" value="UniProtKB-KW"/>
</dbReference>
<keyword evidence="4" id="KW-0547">Nucleotide-binding</keyword>
<dbReference type="SMART" id="SM00487">
    <property type="entry name" value="DEXDc"/>
    <property type="match status" value="1"/>
</dbReference>
<feature type="domain" description="Helicase C-terminal" evidence="3">
    <location>
        <begin position="863"/>
        <end position="1016"/>
    </location>
</feature>
<keyword evidence="1" id="KW-0378">Hydrolase</keyword>
<dbReference type="CDD" id="cd18793">
    <property type="entry name" value="SF2_C_SNF"/>
    <property type="match status" value="1"/>
</dbReference>
<evidence type="ECO:0000313" key="5">
    <source>
        <dbReference type="Proteomes" id="UP000807825"/>
    </source>
</evidence>
<dbReference type="PANTHER" id="PTHR10799">
    <property type="entry name" value="SNF2/RAD54 HELICASE FAMILY"/>
    <property type="match status" value="1"/>
</dbReference>
<name>A0A9D6V453_9BACT</name>
<dbReference type="SUPFAM" id="SSF52540">
    <property type="entry name" value="P-loop containing nucleoside triphosphate hydrolases"/>
    <property type="match status" value="2"/>
</dbReference>